<organism evidence="5 6">
    <name type="scientific">Rhodococcus oxybenzonivorans</name>
    <dbReference type="NCBI Taxonomy" id="1990687"/>
    <lineage>
        <taxon>Bacteria</taxon>
        <taxon>Bacillati</taxon>
        <taxon>Actinomycetota</taxon>
        <taxon>Actinomycetes</taxon>
        <taxon>Mycobacteriales</taxon>
        <taxon>Nocardiaceae</taxon>
        <taxon>Rhodococcus</taxon>
    </lineage>
</organism>
<dbReference type="SUPFAM" id="SSF46894">
    <property type="entry name" value="C-terminal effector domain of the bipartite response regulators"/>
    <property type="match status" value="1"/>
</dbReference>
<evidence type="ECO:0000259" key="4">
    <source>
        <dbReference type="PROSITE" id="PS50043"/>
    </source>
</evidence>
<reference evidence="5" key="1">
    <citation type="submission" date="2023-10" db="EMBL/GenBank/DDBJ databases">
        <title>Development of a sustainable strategy for remediation of hydrocarbon-contaminated territories based on the waste exchange concept.</title>
        <authorList>
            <person name="Krivoruchko A."/>
        </authorList>
    </citation>
    <scope>NUCLEOTIDE SEQUENCE</scope>
    <source>
        <strain evidence="5">IEGM 68</strain>
    </source>
</reference>
<dbReference type="PRINTS" id="PR00038">
    <property type="entry name" value="HTHLUXR"/>
</dbReference>
<dbReference type="Proteomes" id="UP001185863">
    <property type="component" value="Unassembled WGS sequence"/>
</dbReference>
<dbReference type="InterPro" id="IPR036388">
    <property type="entry name" value="WH-like_DNA-bd_sf"/>
</dbReference>
<dbReference type="AlphaFoldDB" id="A0AAE4V5G2"/>
<dbReference type="RefSeq" id="WP_317747800.1">
    <property type="nucleotide sequence ID" value="NZ_JAWLUP010000200.1"/>
</dbReference>
<accession>A0AAE4V5G2</accession>
<keyword evidence="2" id="KW-0238">DNA-binding</keyword>
<evidence type="ECO:0000256" key="3">
    <source>
        <dbReference type="ARBA" id="ARBA00023163"/>
    </source>
</evidence>
<dbReference type="InterPro" id="IPR016032">
    <property type="entry name" value="Sig_transdc_resp-reg_C-effctor"/>
</dbReference>
<evidence type="ECO:0000313" key="5">
    <source>
        <dbReference type="EMBL" id="MDV7268712.1"/>
    </source>
</evidence>
<dbReference type="SMART" id="SM00421">
    <property type="entry name" value="HTH_LUXR"/>
    <property type="match status" value="1"/>
</dbReference>
<dbReference type="CDD" id="cd06170">
    <property type="entry name" value="LuxR_C_like"/>
    <property type="match status" value="1"/>
</dbReference>
<evidence type="ECO:0000256" key="1">
    <source>
        <dbReference type="ARBA" id="ARBA00023015"/>
    </source>
</evidence>
<dbReference type="GO" id="GO:0006355">
    <property type="term" value="P:regulation of DNA-templated transcription"/>
    <property type="evidence" value="ECO:0007669"/>
    <property type="project" value="InterPro"/>
</dbReference>
<dbReference type="GO" id="GO:0003677">
    <property type="term" value="F:DNA binding"/>
    <property type="evidence" value="ECO:0007669"/>
    <property type="project" value="UniProtKB-KW"/>
</dbReference>
<dbReference type="EMBL" id="JAWLUP010000200">
    <property type="protein sequence ID" value="MDV7268712.1"/>
    <property type="molecule type" value="Genomic_DNA"/>
</dbReference>
<sequence length="362" mass="38463">MLEIRADRIRRELVALAASGAGVTQVHERAIELVEQTVCSDLTCWAMIDPESLAISSMTSGRTRIPQEYEPLLAESEYGGSDPATFADLACTGRGVARASDLPVDEVARSLRHSSVWRPLGLPREVRVIFRVDGTCWGGAGFVRSGPDFSDRDLEFLALVAPGLAAATRAAAVHAPATTHPPDDQGLAVVLTSATGEPLSFTSAARTWRDRVEEVAHGRMTVVLRAATFGARSSSSGVFRARIRDAHGGWILVRATAMLGGDEPQTVVTFESAGGSDLTGLLLAAYGLTAREREICSDVVAGYATSDIAQRRAITANTVQDHLKSVYAKTGVRSRAELAARLRFGPATEPAGAGSPQVRRAE</sequence>
<dbReference type="Gene3D" id="1.10.10.10">
    <property type="entry name" value="Winged helix-like DNA-binding domain superfamily/Winged helix DNA-binding domain"/>
    <property type="match status" value="1"/>
</dbReference>
<protein>
    <submittedName>
        <fullName evidence="5">LuxR C-terminal-related transcriptional regulator</fullName>
    </submittedName>
</protein>
<keyword evidence="1" id="KW-0805">Transcription regulation</keyword>
<dbReference type="PANTHER" id="PTHR44688:SF16">
    <property type="entry name" value="DNA-BINDING TRANSCRIPTIONAL ACTIVATOR DEVR_DOSR"/>
    <property type="match status" value="1"/>
</dbReference>
<dbReference type="InterPro" id="IPR000792">
    <property type="entry name" value="Tscrpt_reg_LuxR_C"/>
</dbReference>
<gene>
    <name evidence="5" type="ORF">R4315_29775</name>
</gene>
<dbReference type="PANTHER" id="PTHR44688">
    <property type="entry name" value="DNA-BINDING TRANSCRIPTIONAL ACTIVATOR DEVR_DOSR"/>
    <property type="match status" value="1"/>
</dbReference>
<evidence type="ECO:0000256" key="2">
    <source>
        <dbReference type="ARBA" id="ARBA00023125"/>
    </source>
</evidence>
<name>A0AAE4V5G2_9NOCA</name>
<evidence type="ECO:0000313" key="6">
    <source>
        <dbReference type="Proteomes" id="UP001185863"/>
    </source>
</evidence>
<proteinExistence type="predicted"/>
<comment type="caution">
    <text evidence="5">The sequence shown here is derived from an EMBL/GenBank/DDBJ whole genome shotgun (WGS) entry which is preliminary data.</text>
</comment>
<dbReference type="PROSITE" id="PS50043">
    <property type="entry name" value="HTH_LUXR_2"/>
    <property type="match status" value="1"/>
</dbReference>
<keyword evidence="3" id="KW-0804">Transcription</keyword>
<dbReference type="Pfam" id="PF00196">
    <property type="entry name" value="GerE"/>
    <property type="match status" value="1"/>
</dbReference>
<feature type="domain" description="HTH luxR-type" evidence="4">
    <location>
        <begin position="281"/>
        <end position="346"/>
    </location>
</feature>